<reference evidence="2 3" key="1">
    <citation type="submission" date="2014-03" db="EMBL/GenBank/DDBJ databases">
        <title>Genomics of Bifidobacteria.</title>
        <authorList>
            <person name="Ventura M."/>
            <person name="Milani C."/>
            <person name="Lugli G.A."/>
        </authorList>
    </citation>
    <scope>NUCLEOTIDE SEQUENCE [LARGE SCALE GENOMIC DNA]</scope>
    <source>
        <strain evidence="2 3">DSM 21395</strain>
    </source>
</reference>
<organism evidence="2 3">
    <name type="scientific">Bifidobacterium mongoliense DSM 21395</name>
    <dbReference type="NCBI Taxonomy" id="1437603"/>
    <lineage>
        <taxon>Bacteria</taxon>
        <taxon>Bacillati</taxon>
        <taxon>Actinomycetota</taxon>
        <taxon>Actinomycetes</taxon>
        <taxon>Bifidobacteriales</taxon>
        <taxon>Bifidobacteriaceae</taxon>
        <taxon>Bifidobacterium</taxon>
    </lineage>
</organism>
<evidence type="ECO:0000256" key="1">
    <source>
        <dbReference type="SAM" id="Phobius"/>
    </source>
</evidence>
<evidence type="ECO:0000313" key="3">
    <source>
        <dbReference type="Proteomes" id="UP000029082"/>
    </source>
</evidence>
<feature type="transmembrane region" description="Helical" evidence="1">
    <location>
        <begin position="67"/>
        <end position="85"/>
    </location>
</feature>
<dbReference type="EMBL" id="JGZE01000018">
    <property type="protein sequence ID" value="KFI75477.1"/>
    <property type="molecule type" value="Genomic_DNA"/>
</dbReference>
<evidence type="ECO:0008006" key="4">
    <source>
        <dbReference type="Google" id="ProtNLM"/>
    </source>
</evidence>
<dbReference type="STRING" id="1437603.GCA_000771525_00745"/>
<evidence type="ECO:0000313" key="2">
    <source>
        <dbReference type="EMBL" id="KFI75477.1"/>
    </source>
</evidence>
<name>A0A087BWS7_9BIFI</name>
<feature type="transmembrane region" description="Helical" evidence="1">
    <location>
        <begin position="40"/>
        <end position="61"/>
    </location>
</feature>
<keyword evidence="1" id="KW-0472">Membrane</keyword>
<keyword evidence="1" id="KW-0812">Transmembrane</keyword>
<dbReference type="Proteomes" id="UP000029082">
    <property type="component" value="Unassembled WGS sequence"/>
</dbReference>
<keyword evidence="1" id="KW-1133">Transmembrane helix</keyword>
<keyword evidence="3" id="KW-1185">Reference proteome</keyword>
<proteinExistence type="predicted"/>
<dbReference type="AlphaFoldDB" id="A0A087BWS7"/>
<protein>
    <recommendedName>
        <fullName evidence="4">DUF2530 domain-containing protein</fullName>
    </recommendedName>
</protein>
<accession>A0A087BWS7</accession>
<sequence length="98" mass="10593">MDPPKVTPAASVMNMKFAPIVNPEARRASPQPVRVDLRTVFLVGIGAWVVAAIVCAVLLAVGLHAMPYLQICLAGIVVGIALLIWEHFDRCNYRKLGA</sequence>
<comment type="caution">
    <text evidence="2">The sequence shown here is derived from an EMBL/GenBank/DDBJ whole genome shotgun (WGS) entry which is preliminary data.</text>
</comment>
<gene>
    <name evidence="2" type="ORF">BMON_0900</name>
</gene>
<dbReference type="eggNOG" id="ENOG50339TH">
    <property type="taxonomic scope" value="Bacteria"/>
</dbReference>